<evidence type="ECO:0000313" key="2">
    <source>
        <dbReference type="Proteomes" id="UP001497700"/>
    </source>
</evidence>
<sequence length="486" mass="52690">MSSSRNGLYRAPNSRVASATRKIHSSSTRPSAVEQSALAAASSVSPLPTEIPGSSHPMAKSAPLCVLPLSTVLRTLATTSISSSPILLPPSLAIMNVLAHSNRAVLNPDKNPLLHWFLKKTFYAQFCAGENAAEVRHTIDGLKKIGFTGVILGYAREIVLSETQTRSLSACDAGPIAEECMRNEIGPWAAGTLETVRLARPGDFVALKFSGAGRQALYALKNRLPPPKQLRAAIDEICKVAAERDVPLLFDAEQTAVQAGIDDWTLEYQRKHNKTPGHAIIYGTYQAYLKITPSTLGAHLTAAAKEGFTLGVKLVRGAYLGADPRHIIHDTKADTDAAYNGIAASLICRQWGSVLEAPEKGLPFPRVSILLGSHNLESVRRARAIRDSTESDRSTELAIAQLQGMADEVSCELVHAAKQKEGFVTEKGDIPKAYKYIVWGTTGECMKYLLRRAHENKDAVGRTKSGRDAMWNEVKRRMRSSFGLAA</sequence>
<keyword evidence="2" id="KW-1185">Reference proteome</keyword>
<dbReference type="EMBL" id="MU393471">
    <property type="protein sequence ID" value="KAI4865500.1"/>
    <property type="molecule type" value="Genomic_DNA"/>
</dbReference>
<name>A0ACB9Z2U7_9PEZI</name>
<dbReference type="Proteomes" id="UP001497700">
    <property type="component" value="Unassembled WGS sequence"/>
</dbReference>
<evidence type="ECO:0000313" key="1">
    <source>
        <dbReference type="EMBL" id="KAI4865500.1"/>
    </source>
</evidence>
<gene>
    <name evidence="1" type="ORF">F4820DRAFT_458168</name>
</gene>
<proteinExistence type="predicted"/>
<organism evidence="1 2">
    <name type="scientific">Hypoxylon rubiginosum</name>
    <dbReference type="NCBI Taxonomy" id="110542"/>
    <lineage>
        <taxon>Eukaryota</taxon>
        <taxon>Fungi</taxon>
        <taxon>Dikarya</taxon>
        <taxon>Ascomycota</taxon>
        <taxon>Pezizomycotina</taxon>
        <taxon>Sordariomycetes</taxon>
        <taxon>Xylariomycetidae</taxon>
        <taxon>Xylariales</taxon>
        <taxon>Hypoxylaceae</taxon>
        <taxon>Hypoxylon</taxon>
    </lineage>
</organism>
<reference evidence="1 2" key="1">
    <citation type="journal article" date="2022" name="New Phytol.">
        <title>Ecological generalism drives hyperdiversity of secondary metabolite gene clusters in xylarialean endophytes.</title>
        <authorList>
            <person name="Franco M.E.E."/>
            <person name="Wisecaver J.H."/>
            <person name="Arnold A.E."/>
            <person name="Ju Y.M."/>
            <person name="Slot J.C."/>
            <person name="Ahrendt S."/>
            <person name="Moore L.P."/>
            <person name="Eastman K.E."/>
            <person name="Scott K."/>
            <person name="Konkel Z."/>
            <person name="Mondo S.J."/>
            <person name="Kuo A."/>
            <person name="Hayes R.D."/>
            <person name="Haridas S."/>
            <person name="Andreopoulos B."/>
            <person name="Riley R."/>
            <person name="LaButti K."/>
            <person name="Pangilinan J."/>
            <person name="Lipzen A."/>
            <person name="Amirebrahimi M."/>
            <person name="Yan J."/>
            <person name="Adam C."/>
            <person name="Keymanesh K."/>
            <person name="Ng V."/>
            <person name="Louie K."/>
            <person name="Northen T."/>
            <person name="Drula E."/>
            <person name="Henrissat B."/>
            <person name="Hsieh H.M."/>
            <person name="Youens-Clark K."/>
            <person name="Lutzoni F."/>
            <person name="Miadlikowska J."/>
            <person name="Eastwood D.C."/>
            <person name="Hamelin R.C."/>
            <person name="Grigoriev I.V."/>
            <person name="U'Ren J.M."/>
        </authorList>
    </citation>
    <scope>NUCLEOTIDE SEQUENCE [LARGE SCALE GENOMIC DNA]</scope>
    <source>
        <strain evidence="1 2">CBS 119005</strain>
    </source>
</reference>
<protein>
    <submittedName>
        <fullName evidence="1">Proline dehydrogenase</fullName>
    </submittedName>
</protein>
<accession>A0ACB9Z2U7</accession>
<comment type="caution">
    <text evidence="1">The sequence shown here is derived from an EMBL/GenBank/DDBJ whole genome shotgun (WGS) entry which is preliminary data.</text>
</comment>